<dbReference type="InterPro" id="IPR024034">
    <property type="entry name" value="ATPase_F1/V1_b/a_C"/>
</dbReference>
<gene>
    <name evidence="16" type="ORF">QBZ16_005490</name>
</gene>
<evidence type="ECO:0000313" key="17">
    <source>
        <dbReference type="Proteomes" id="UP001255856"/>
    </source>
</evidence>
<dbReference type="HAMAP" id="MF_00309">
    <property type="entry name" value="ATP_synth_A_arch"/>
    <property type="match status" value="1"/>
</dbReference>
<comment type="subunit">
    <text evidence="3">V-ATPase is a heteromultimeric enzyme composed of a peripheral catalytic V1 complex (main components: subunits A, B, C, D, E, and F) attached to an integral membrane V0 proton pore complex (main component: the proteolipid protein).</text>
</comment>
<dbReference type="Pfam" id="PF00006">
    <property type="entry name" value="ATP-synt_ab"/>
    <property type="match status" value="1"/>
</dbReference>
<keyword evidence="9" id="KW-1278">Translocase</keyword>
<dbReference type="PANTHER" id="PTHR43607">
    <property type="entry name" value="V-TYPE PROTON ATPASE CATALYTIC SUBUNIT A"/>
    <property type="match status" value="1"/>
</dbReference>
<dbReference type="InterPro" id="IPR031686">
    <property type="entry name" value="ATP-synth_a_Xtn"/>
</dbReference>
<dbReference type="InterPro" id="IPR020003">
    <property type="entry name" value="ATPase_a/bsu_AS"/>
</dbReference>
<dbReference type="InterPro" id="IPR027417">
    <property type="entry name" value="P-loop_NTPase"/>
</dbReference>
<evidence type="ECO:0000256" key="8">
    <source>
        <dbReference type="ARBA" id="ARBA00022840"/>
    </source>
</evidence>
<dbReference type="Pfam" id="PF16886">
    <property type="entry name" value="ATP-synt_ab_Xtn"/>
    <property type="match status" value="1"/>
</dbReference>
<keyword evidence="8" id="KW-0067">ATP-binding</keyword>
<organism evidence="16 17">
    <name type="scientific">Prototheca wickerhamii</name>
    <dbReference type="NCBI Taxonomy" id="3111"/>
    <lineage>
        <taxon>Eukaryota</taxon>
        <taxon>Viridiplantae</taxon>
        <taxon>Chlorophyta</taxon>
        <taxon>core chlorophytes</taxon>
        <taxon>Trebouxiophyceae</taxon>
        <taxon>Chlorellales</taxon>
        <taxon>Chlorellaceae</taxon>
        <taxon>Prototheca</taxon>
    </lineage>
</organism>
<feature type="domain" description="ATP synthase A/B type C-terminal" evidence="15">
    <location>
        <begin position="447"/>
        <end position="542"/>
    </location>
</feature>
<dbReference type="EC" id="7.1.2.2" evidence="4"/>
<evidence type="ECO:0000256" key="10">
    <source>
        <dbReference type="ARBA" id="ARBA00023065"/>
    </source>
</evidence>
<dbReference type="SUPFAM" id="SSF47917">
    <property type="entry name" value="C-terminal domain of alpha and beta subunits of F1 ATP synthase"/>
    <property type="match status" value="1"/>
</dbReference>
<dbReference type="CDD" id="cd18111">
    <property type="entry name" value="ATP-synt_V_A-type_alpha_C"/>
    <property type="match status" value="1"/>
</dbReference>
<evidence type="ECO:0000256" key="6">
    <source>
        <dbReference type="ARBA" id="ARBA00022741"/>
    </source>
</evidence>
<keyword evidence="17" id="KW-1185">Reference proteome</keyword>
<dbReference type="Proteomes" id="UP001255856">
    <property type="component" value="Unassembled WGS sequence"/>
</dbReference>
<dbReference type="EMBL" id="JASFZW010000009">
    <property type="protein sequence ID" value="KAK2076730.1"/>
    <property type="molecule type" value="Genomic_DNA"/>
</dbReference>
<dbReference type="FunFam" id="2.40.30.20:FF:000002">
    <property type="entry name" value="V-type proton ATPase catalytic subunit A"/>
    <property type="match status" value="1"/>
</dbReference>
<proteinExistence type="inferred from homology"/>
<evidence type="ECO:0000256" key="5">
    <source>
        <dbReference type="ARBA" id="ARBA00022448"/>
    </source>
</evidence>
<dbReference type="GO" id="GO:0005524">
    <property type="term" value="F:ATP binding"/>
    <property type="evidence" value="ECO:0007669"/>
    <property type="project" value="UniProtKB-KW"/>
</dbReference>
<dbReference type="FunFam" id="2.40.50.100:FF:000008">
    <property type="entry name" value="V-type proton ATPase catalytic subunit A"/>
    <property type="match status" value="1"/>
</dbReference>
<name>A0AAD9IHH1_PROWI</name>
<dbReference type="FunFam" id="1.10.1140.10:FF:000002">
    <property type="entry name" value="V-type proton ATPase catalytic subunit A"/>
    <property type="match status" value="1"/>
</dbReference>
<evidence type="ECO:0000259" key="14">
    <source>
        <dbReference type="Pfam" id="PF16886"/>
    </source>
</evidence>
<comment type="function">
    <text evidence="1">Catalytic subunit of the peripheral V1 complex of vacuolar ATPase. V-ATPase vacuolar ATPase is responsible for acidifying a variety of intracellular compartments in eukaryotic cells.</text>
</comment>
<dbReference type="Gene3D" id="3.40.50.300">
    <property type="entry name" value="P-loop containing nucleotide triphosphate hydrolases"/>
    <property type="match status" value="1"/>
</dbReference>
<dbReference type="AlphaFoldDB" id="A0AAD9IHH1"/>
<dbReference type="InterPro" id="IPR000194">
    <property type="entry name" value="ATPase_F1/V1/A1_a/bsu_nucl-bd"/>
</dbReference>
<dbReference type="InterPro" id="IPR022878">
    <property type="entry name" value="V-ATPase_asu"/>
</dbReference>
<sequence>MGRDVETGERAYGYVRKVSGPVVVASSMSGSAMYELVRVGADKLIGEIIRLEGDTATIQVYEDTSGLTVGDTVVRSGKPLSVELGPGIMGTIFDGIQRPLKSIAVDSDSCFIPRGVDVPALDRKASWEFDPVSSFKVGDRITGGDIYGVVHENTLMEHKVLLPPGARGTISYIAPAGSYSITDKIIEVEFGGARKEYSMLQLWPVRAPRPVAQKLLANTPLLTGQRVLDALFPGRAGRDTVISQALSKYSNSEGIIYVGCGERGNEMAEVLMDFPALTMTTPDGREESIMQRTTLVANTSNMPVAAREASIYTGITLAEYFRDMGYNFSMMADSTSRWAEALREISGRLAEMPADSGYPAYLSARLASFYERAGRVKCLGSPEREGSVTIVGAVSPPGGDFSDPVTTATLSIVQVFWGLDKKLAQRKHFPSVNWLISYSKYTKGLEAFYDKFDPDFVSVRKAAREILQKEDDLNEIVQLVGKDALAEGDKITLETARLIKDDFLQQNSFTPYDKYCPFFKSVDMLRNMIAFHNAATGAVERSAASAADGNKLTFNVIKTRLGDLLYKLSSQKFEDPAEGEEKLRAKFSALGEEIKESFRVLEEEYR</sequence>
<dbReference type="Gene3D" id="2.40.50.100">
    <property type="match status" value="1"/>
</dbReference>
<comment type="catalytic activity">
    <reaction evidence="11">
        <text>ATP + H2O + 4 H(+)(in) = ADP + phosphate + 5 H(+)(out)</text>
        <dbReference type="Rhea" id="RHEA:57720"/>
        <dbReference type="ChEBI" id="CHEBI:15377"/>
        <dbReference type="ChEBI" id="CHEBI:15378"/>
        <dbReference type="ChEBI" id="CHEBI:30616"/>
        <dbReference type="ChEBI" id="CHEBI:43474"/>
        <dbReference type="ChEBI" id="CHEBI:456216"/>
        <dbReference type="EC" id="7.1.2.2"/>
    </reaction>
</comment>
<protein>
    <recommendedName>
        <fullName evidence="4">H(+)-transporting two-sector ATPase</fullName>
        <ecNumber evidence="4">7.1.2.2</ecNumber>
    </recommendedName>
</protein>
<dbReference type="InterPro" id="IPR005725">
    <property type="entry name" value="ATPase_V1-cplx_asu"/>
</dbReference>
<feature type="domain" description="ATPase F1/V1/A1 complex alpha/beta subunit nucleotide-binding" evidence="12">
    <location>
        <begin position="219"/>
        <end position="439"/>
    </location>
</feature>
<dbReference type="CDD" id="cd18119">
    <property type="entry name" value="ATP-synt_V_A-type_alpha_N"/>
    <property type="match status" value="1"/>
</dbReference>
<dbReference type="Gene3D" id="1.10.1140.10">
    <property type="entry name" value="Bovine Mitochondrial F1-atpase, Atp Synthase Beta Chain, Chain D, domain 3"/>
    <property type="match status" value="1"/>
</dbReference>
<evidence type="ECO:0000256" key="7">
    <source>
        <dbReference type="ARBA" id="ARBA00022781"/>
    </source>
</evidence>
<keyword evidence="5" id="KW-0813">Transport</keyword>
<dbReference type="PROSITE" id="PS00152">
    <property type="entry name" value="ATPASE_ALPHA_BETA"/>
    <property type="match status" value="1"/>
</dbReference>
<evidence type="ECO:0000259" key="13">
    <source>
        <dbReference type="Pfam" id="PF02874"/>
    </source>
</evidence>
<dbReference type="Pfam" id="PF02874">
    <property type="entry name" value="ATP-synt_ab_N"/>
    <property type="match status" value="1"/>
</dbReference>
<dbReference type="GO" id="GO:0000325">
    <property type="term" value="C:plant-type vacuole"/>
    <property type="evidence" value="ECO:0007669"/>
    <property type="project" value="TreeGrafter"/>
</dbReference>
<dbReference type="GO" id="GO:0033180">
    <property type="term" value="C:proton-transporting V-type ATPase, V1 domain"/>
    <property type="evidence" value="ECO:0007669"/>
    <property type="project" value="InterPro"/>
</dbReference>
<feature type="domain" description="ATPsynthase alpha/beta subunit barrel-sandwich" evidence="14">
    <location>
        <begin position="118"/>
        <end position="206"/>
    </location>
</feature>
<dbReference type="InterPro" id="IPR055190">
    <property type="entry name" value="ATP-synt_VA_C"/>
</dbReference>
<dbReference type="SUPFAM" id="SSF50615">
    <property type="entry name" value="N-terminal domain of alpha and beta subunits of F1 ATP synthase"/>
    <property type="match status" value="1"/>
</dbReference>
<evidence type="ECO:0000256" key="4">
    <source>
        <dbReference type="ARBA" id="ARBA00012473"/>
    </source>
</evidence>
<dbReference type="InterPro" id="IPR004100">
    <property type="entry name" value="ATPase_F1/V1/A1_a/bsu_N"/>
</dbReference>
<evidence type="ECO:0000256" key="3">
    <source>
        <dbReference type="ARBA" id="ARBA00011504"/>
    </source>
</evidence>
<dbReference type="Pfam" id="PF22919">
    <property type="entry name" value="ATP-synt_VA_C"/>
    <property type="match status" value="1"/>
</dbReference>
<dbReference type="GO" id="GO:0046034">
    <property type="term" value="P:ATP metabolic process"/>
    <property type="evidence" value="ECO:0007669"/>
    <property type="project" value="InterPro"/>
</dbReference>
<dbReference type="SUPFAM" id="SSF52540">
    <property type="entry name" value="P-loop containing nucleoside triphosphate hydrolases"/>
    <property type="match status" value="1"/>
</dbReference>
<evidence type="ECO:0000256" key="2">
    <source>
        <dbReference type="ARBA" id="ARBA00008936"/>
    </source>
</evidence>
<dbReference type="NCBIfam" id="NF003220">
    <property type="entry name" value="PRK04192.1"/>
    <property type="match status" value="1"/>
</dbReference>
<comment type="similarity">
    <text evidence="2">Belongs to the ATPase alpha/beta chains family.</text>
</comment>
<evidence type="ECO:0000256" key="1">
    <source>
        <dbReference type="ARBA" id="ARBA00003685"/>
    </source>
</evidence>
<evidence type="ECO:0000259" key="12">
    <source>
        <dbReference type="Pfam" id="PF00006"/>
    </source>
</evidence>
<comment type="caution">
    <text evidence="16">The sequence shown here is derived from an EMBL/GenBank/DDBJ whole genome shotgun (WGS) entry which is preliminary data.</text>
</comment>
<evidence type="ECO:0000259" key="15">
    <source>
        <dbReference type="Pfam" id="PF22919"/>
    </source>
</evidence>
<evidence type="ECO:0000313" key="16">
    <source>
        <dbReference type="EMBL" id="KAK2076730.1"/>
    </source>
</evidence>
<keyword evidence="10" id="KW-0406">Ion transport</keyword>
<accession>A0AAD9IHH1</accession>
<dbReference type="PANTHER" id="PTHR43607:SF1">
    <property type="entry name" value="H(+)-TRANSPORTING TWO-SECTOR ATPASE"/>
    <property type="match status" value="1"/>
</dbReference>
<keyword evidence="6" id="KW-0547">Nucleotide-binding</keyword>
<dbReference type="NCBIfam" id="TIGR01042">
    <property type="entry name" value="V-ATPase_V1_A"/>
    <property type="match status" value="1"/>
</dbReference>
<keyword evidence="7" id="KW-0375">Hydrogen ion transport</keyword>
<reference evidence="16" key="1">
    <citation type="submission" date="2021-01" db="EMBL/GenBank/DDBJ databases">
        <authorList>
            <person name="Eckstrom K.M.E."/>
        </authorList>
    </citation>
    <scope>NUCLEOTIDE SEQUENCE</scope>
    <source>
        <strain evidence="16">UVCC 0001</strain>
    </source>
</reference>
<dbReference type="CDD" id="cd01134">
    <property type="entry name" value="V_A-ATPase_A"/>
    <property type="match status" value="1"/>
</dbReference>
<dbReference type="InterPro" id="IPR023366">
    <property type="entry name" value="ATP_synth_asu-like_sf"/>
</dbReference>
<dbReference type="InterPro" id="IPR036121">
    <property type="entry name" value="ATPase_F1/V1/A1_a/bsu_N_sf"/>
</dbReference>
<feature type="domain" description="ATPase F1/V1/A1 complex alpha/beta subunit N-terminal" evidence="13">
    <location>
        <begin position="16"/>
        <end position="77"/>
    </location>
</feature>
<dbReference type="Gene3D" id="2.40.30.20">
    <property type="match status" value="1"/>
</dbReference>
<evidence type="ECO:0000256" key="11">
    <source>
        <dbReference type="ARBA" id="ARBA00048383"/>
    </source>
</evidence>
<evidence type="ECO:0000256" key="9">
    <source>
        <dbReference type="ARBA" id="ARBA00022967"/>
    </source>
</evidence>
<dbReference type="GO" id="GO:0016887">
    <property type="term" value="F:ATP hydrolysis activity"/>
    <property type="evidence" value="ECO:0007669"/>
    <property type="project" value="InterPro"/>
</dbReference>
<dbReference type="GO" id="GO:0046961">
    <property type="term" value="F:proton-transporting ATPase activity, rotational mechanism"/>
    <property type="evidence" value="ECO:0007669"/>
    <property type="project" value="InterPro"/>
</dbReference>